<comment type="similarity">
    <text evidence="1">Belongs to the argonaute family.</text>
</comment>
<dbReference type="Gene3D" id="2.170.260.10">
    <property type="entry name" value="paz domain"/>
    <property type="match status" value="1"/>
</dbReference>
<dbReference type="InterPro" id="IPR036397">
    <property type="entry name" value="RNaseH_sf"/>
</dbReference>
<dbReference type="Pfam" id="PF02170">
    <property type="entry name" value="PAZ"/>
    <property type="match status" value="1"/>
</dbReference>
<dbReference type="Pfam" id="PF08699">
    <property type="entry name" value="ArgoL1"/>
    <property type="match status" value="1"/>
</dbReference>
<dbReference type="EMBL" id="QEAO01000027">
    <property type="protein sequence ID" value="TPX32741.1"/>
    <property type="molecule type" value="Genomic_DNA"/>
</dbReference>
<evidence type="ECO:0000256" key="1">
    <source>
        <dbReference type="RuleBase" id="RU361178"/>
    </source>
</evidence>
<dbReference type="Proteomes" id="UP000319731">
    <property type="component" value="Unassembled WGS sequence"/>
</dbReference>
<dbReference type="InterPro" id="IPR005366">
    <property type="entry name" value="EMC8/9"/>
</dbReference>
<dbReference type="PANTHER" id="PTHR22891">
    <property type="entry name" value="EUKARYOTIC TRANSLATION INITIATION FACTOR 2C"/>
    <property type="match status" value="1"/>
</dbReference>
<dbReference type="CDD" id="cd04657">
    <property type="entry name" value="Piwi_ago-like"/>
    <property type="match status" value="1"/>
</dbReference>
<protein>
    <recommendedName>
        <fullName evidence="7">Piwi domain-containing protein</fullName>
    </recommendedName>
</protein>
<dbReference type="InterPro" id="IPR045246">
    <property type="entry name" value="Piwi_ago-like"/>
</dbReference>
<dbReference type="SMART" id="SM01163">
    <property type="entry name" value="DUF1785"/>
    <property type="match status" value="1"/>
</dbReference>
<dbReference type="CDD" id="cd02846">
    <property type="entry name" value="PAZ_argonaute_like"/>
    <property type="match status" value="1"/>
</dbReference>
<feature type="domain" description="PAZ" evidence="3">
    <location>
        <begin position="248"/>
        <end position="354"/>
    </location>
</feature>
<evidence type="ECO:0000256" key="2">
    <source>
        <dbReference type="SAM" id="MobiDB-lite"/>
    </source>
</evidence>
<dbReference type="Gene3D" id="3.40.140.10">
    <property type="entry name" value="Cytidine Deaminase, domain 2"/>
    <property type="match status" value="1"/>
</dbReference>
<name>A0A507C025_9FUNG</name>
<dbReference type="GO" id="GO:0003723">
    <property type="term" value="F:RNA binding"/>
    <property type="evidence" value="ECO:0007669"/>
    <property type="project" value="InterPro"/>
</dbReference>
<dbReference type="Pfam" id="PF16486">
    <property type="entry name" value="ArgoN"/>
    <property type="match status" value="1"/>
</dbReference>
<dbReference type="SMART" id="SM00949">
    <property type="entry name" value="PAZ"/>
    <property type="match status" value="1"/>
</dbReference>
<dbReference type="InterPro" id="IPR003100">
    <property type="entry name" value="PAZ_dom"/>
</dbReference>
<dbReference type="Pfam" id="PF02171">
    <property type="entry name" value="Piwi"/>
    <property type="match status" value="1"/>
</dbReference>
<dbReference type="InterPro" id="IPR032474">
    <property type="entry name" value="Argonaute_N"/>
</dbReference>
<dbReference type="GeneID" id="42005442"/>
<dbReference type="InterPro" id="IPR012337">
    <property type="entry name" value="RNaseH-like_sf"/>
</dbReference>
<sequence>MLGGQLPSVAAPVPQPITKPTKGGQQVLRPGYGTKGRMIRLHSNFFPIEYRGIKIAQYDVDIFPTSNVTVKRHIIEAWKRNYAASFPGNNNLQHVIKRIIFDGSKIMFALEALPFNTQQEFEVQVPWHEDTRFPWPQDTRLKTWSVKVQPTTIVDLSLLNSYLTYSDVGGQPDLPRAAFQVLEVLIKHQPAQLFNTVGRNGLMVHLGWFQSVRAGYQSLLLNLDVSATAFYEVDTVYNVASHFFHHQSLMAIWHQLSQRQTKSLTSFLKGVKAQTTYRGGINDVRYRIVGVDSISAAQRKVPQNGNDEDSSPESIVQYYYRMYGIRLQFPDLPCVIAGGKTPKYLPMELLKVKSGQRHTGLLKPEQLAEMIKETAKSPMDRFQRIIKGETTIHNKEFNDFMLDWGLQVEKRLLQVQGRILPPPSLTTAGGRVVQPRNGAWQSQGFFHPSTVQLKYWSIVTVDTQLRDFERRAVENFRGVLSQMLNNKGLTVLNQQPGIIDGTRFGGDIQKMLLEAGKVAINNAPKQRPQLIICILARKNNPLYPDIKRVAETTLGVMTQCVALPNLTKDRGLDMYVDNVTLKINAKLGGINTALDPARAELPDFVMRKPTMFMGADVTHPKPGSTVPSIAAVVGSMDNRFCVYNSAISSQTTRVEVIGAMKKGVRELFENFKVRNGVYPQKIVFFRDGVSEGQYLEIMMSEVRDIKQVFQDIRVEGTLTFIVVTKRHHARFVPVEERDASPRNGNCPPGTTVDSSVVHPFAHDYYQFGSDGIKGTSRPAHYRVLFDEHDLDADSLQGLTFRLSHLYARCNRSVSLVAPVMYAHLAAARARMLLPDYDGGSSEGSAGAPQAPMKEILPGVRKTMWTPSMTKEKCVLQAHAYAKIVLHAAKYPIFAVNGIVIGTVDKDASTLHIEDAIPLFHGTGVYLEPMTLAALQHIQEYCNQTSRQIVGCYVANESHSDTSIPEPIHKLATKIQENLKGHGVLMVVDNSKLGETEVAIEPYTFHAGSWTALDTTLWKTEYPESLPKLIQSSAYDKLYDFDNHLDNVTLDWLQNQELDKVLKK</sequence>
<reference evidence="5 6" key="1">
    <citation type="journal article" date="2019" name="Sci. Rep.">
        <title>Comparative genomics of chytrid fungi reveal insights into the obligate biotrophic and pathogenic lifestyle of Synchytrium endobioticum.</title>
        <authorList>
            <person name="van de Vossenberg B.T.L.H."/>
            <person name="Warris S."/>
            <person name="Nguyen H.D.T."/>
            <person name="van Gent-Pelzer M.P.E."/>
            <person name="Joly D.L."/>
            <person name="van de Geest H.C."/>
            <person name="Bonants P.J.M."/>
            <person name="Smith D.S."/>
            <person name="Levesque C.A."/>
            <person name="van der Lee T.A.J."/>
        </authorList>
    </citation>
    <scope>NUCLEOTIDE SEQUENCE [LARGE SCALE GENOMIC DNA]</scope>
    <source>
        <strain evidence="5 6">JEL517</strain>
    </source>
</reference>
<dbReference type="CDD" id="cd08060">
    <property type="entry name" value="MPN_UPF0172"/>
    <property type="match status" value="1"/>
</dbReference>
<feature type="domain" description="Piwi" evidence="4">
    <location>
        <begin position="530"/>
        <end position="834"/>
    </location>
</feature>
<dbReference type="RefSeq" id="XP_031023898.1">
    <property type="nucleotide sequence ID" value="XM_031170145.1"/>
</dbReference>
<accession>A0A507C025</accession>
<evidence type="ECO:0008006" key="7">
    <source>
        <dbReference type="Google" id="ProtNLM"/>
    </source>
</evidence>
<dbReference type="SUPFAM" id="SSF101690">
    <property type="entry name" value="PAZ domain"/>
    <property type="match status" value="1"/>
</dbReference>
<dbReference type="InterPro" id="IPR003165">
    <property type="entry name" value="Piwi"/>
</dbReference>
<dbReference type="AlphaFoldDB" id="A0A507C025"/>
<dbReference type="SMART" id="SM00950">
    <property type="entry name" value="Piwi"/>
    <property type="match status" value="1"/>
</dbReference>
<gene>
    <name evidence="5" type="ORF">SmJEL517_g04217</name>
</gene>
<evidence type="ECO:0000313" key="6">
    <source>
        <dbReference type="Proteomes" id="UP000319731"/>
    </source>
</evidence>
<comment type="caution">
    <text evidence="5">The sequence shown here is derived from an EMBL/GenBank/DDBJ whole genome shotgun (WGS) entry which is preliminary data.</text>
</comment>
<dbReference type="PROSITE" id="PS50822">
    <property type="entry name" value="PIWI"/>
    <property type="match status" value="1"/>
</dbReference>
<keyword evidence="6" id="KW-1185">Reference proteome</keyword>
<evidence type="ECO:0000313" key="5">
    <source>
        <dbReference type="EMBL" id="TPX32741.1"/>
    </source>
</evidence>
<dbReference type="InterPro" id="IPR014811">
    <property type="entry name" value="ArgoL1"/>
</dbReference>
<organism evidence="5 6">
    <name type="scientific">Synchytrium microbalum</name>
    <dbReference type="NCBI Taxonomy" id="1806994"/>
    <lineage>
        <taxon>Eukaryota</taxon>
        <taxon>Fungi</taxon>
        <taxon>Fungi incertae sedis</taxon>
        <taxon>Chytridiomycota</taxon>
        <taxon>Chytridiomycota incertae sedis</taxon>
        <taxon>Chytridiomycetes</taxon>
        <taxon>Synchytriales</taxon>
        <taxon>Synchytriaceae</taxon>
        <taxon>Synchytrium</taxon>
    </lineage>
</organism>
<dbReference type="PROSITE" id="PS50821">
    <property type="entry name" value="PAZ"/>
    <property type="match status" value="1"/>
</dbReference>
<dbReference type="Pfam" id="PF03665">
    <property type="entry name" value="UPF0172"/>
    <property type="match status" value="1"/>
</dbReference>
<dbReference type="OrthoDB" id="10252740at2759"/>
<feature type="region of interest" description="Disordered" evidence="2">
    <location>
        <begin position="1"/>
        <end position="25"/>
    </location>
</feature>
<dbReference type="Gene3D" id="3.40.50.2300">
    <property type="match status" value="1"/>
</dbReference>
<proteinExistence type="inferred from homology"/>
<dbReference type="GO" id="GO:0072546">
    <property type="term" value="C:EMC complex"/>
    <property type="evidence" value="ECO:0007669"/>
    <property type="project" value="InterPro"/>
</dbReference>
<dbReference type="InterPro" id="IPR036085">
    <property type="entry name" value="PAZ_dom_sf"/>
</dbReference>
<dbReference type="Gene3D" id="3.30.420.10">
    <property type="entry name" value="Ribonuclease H-like superfamily/Ribonuclease H"/>
    <property type="match status" value="1"/>
</dbReference>
<dbReference type="STRING" id="1806994.A0A507C025"/>
<evidence type="ECO:0000259" key="3">
    <source>
        <dbReference type="PROSITE" id="PS50821"/>
    </source>
</evidence>
<dbReference type="SUPFAM" id="SSF53098">
    <property type="entry name" value="Ribonuclease H-like"/>
    <property type="match status" value="1"/>
</dbReference>
<evidence type="ECO:0000259" key="4">
    <source>
        <dbReference type="PROSITE" id="PS50822"/>
    </source>
</evidence>